<accession>A3SJJ0</accession>
<evidence type="ECO:0000313" key="2">
    <source>
        <dbReference type="EMBL" id="EAP77521.1"/>
    </source>
</evidence>
<dbReference type="SMART" id="SM00530">
    <property type="entry name" value="HTH_XRE"/>
    <property type="match status" value="1"/>
</dbReference>
<organism evidence="2 3">
    <name type="scientific">Roseovarius nubinhibens (strain ATCC BAA-591 / DSM 15170 / ISM)</name>
    <dbReference type="NCBI Taxonomy" id="89187"/>
    <lineage>
        <taxon>Bacteria</taxon>
        <taxon>Pseudomonadati</taxon>
        <taxon>Pseudomonadota</taxon>
        <taxon>Alphaproteobacteria</taxon>
        <taxon>Rhodobacterales</taxon>
        <taxon>Roseobacteraceae</taxon>
        <taxon>Roseovarius</taxon>
    </lineage>
</organism>
<dbReference type="CDD" id="cd00093">
    <property type="entry name" value="HTH_XRE"/>
    <property type="match status" value="1"/>
</dbReference>
<dbReference type="OrthoDB" id="8902678at2"/>
<dbReference type="eggNOG" id="ENOG502Z9W1">
    <property type="taxonomic scope" value="Bacteria"/>
</dbReference>
<sequence length="281" mass="31826">MTEDFSRNLRSLCADRGSIAQVCRDIGLNRQQFNRYLSGAGMPAAHNLRRIARYFRCTEAELMAPHEEFERRRKTDRVARHAGPLDLFAEAFQTGSSEMRRYLGWYHSHITSPSWEGYILRGLSCIYERDGYVLVRSLERATSRDGTIVHRARYDGVVTRRGGRIYILEQEARSEASVDETILMPSPRQKVNYLQGITMGVATRPYLLPYASRSIWKKLGAQVPAREALGACGVLPFNSRKIDPTIRSYLSTETLTVSWGGCFLRAGLARRESGSELGQVP</sequence>
<keyword evidence="3" id="KW-1185">Reference proteome</keyword>
<evidence type="ECO:0000259" key="1">
    <source>
        <dbReference type="PROSITE" id="PS50943"/>
    </source>
</evidence>
<dbReference type="Pfam" id="PF13443">
    <property type="entry name" value="HTH_26"/>
    <property type="match status" value="1"/>
</dbReference>
<name>A3SJJ0_ROSNI</name>
<dbReference type="Gene3D" id="1.10.260.40">
    <property type="entry name" value="lambda repressor-like DNA-binding domains"/>
    <property type="match status" value="1"/>
</dbReference>
<proteinExistence type="predicted"/>
<protein>
    <recommendedName>
        <fullName evidence="1">HTH cro/C1-type domain-containing protein</fullName>
    </recommendedName>
</protein>
<dbReference type="Proteomes" id="UP000005954">
    <property type="component" value="Unassembled WGS sequence"/>
</dbReference>
<dbReference type="GO" id="GO:0003677">
    <property type="term" value="F:DNA binding"/>
    <property type="evidence" value="ECO:0007669"/>
    <property type="project" value="InterPro"/>
</dbReference>
<dbReference type="PROSITE" id="PS50943">
    <property type="entry name" value="HTH_CROC1"/>
    <property type="match status" value="1"/>
</dbReference>
<dbReference type="InterPro" id="IPR010982">
    <property type="entry name" value="Lambda_DNA-bd_dom_sf"/>
</dbReference>
<feature type="domain" description="HTH cro/C1-type" evidence="1">
    <location>
        <begin position="9"/>
        <end position="62"/>
    </location>
</feature>
<dbReference type="InterPro" id="IPR001387">
    <property type="entry name" value="Cro/C1-type_HTH"/>
</dbReference>
<dbReference type="AlphaFoldDB" id="A3SJJ0"/>
<dbReference type="RefSeq" id="WP_009812922.1">
    <property type="nucleotide sequence ID" value="NZ_CH724156.1"/>
</dbReference>
<evidence type="ECO:0000313" key="3">
    <source>
        <dbReference type="Proteomes" id="UP000005954"/>
    </source>
</evidence>
<dbReference type="EMBL" id="AALY01000001">
    <property type="protein sequence ID" value="EAP77521.1"/>
    <property type="molecule type" value="Genomic_DNA"/>
</dbReference>
<dbReference type="HOGENOM" id="CLU_071028_0_0_5"/>
<gene>
    <name evidence="2" type="ORF">ISM_04490</name>
</gene>
<dbReference type="STRING" id="89187.ISM_04490"/>
<reference evidence="2 3" key="1">
    <citation type="submission" date="2005-12" db="EMBL/GenBank/DDBJ databases">
        <authorList>
            <person name="Moran M.A."/>
            <person name="Ferriera S."/>
            <person name="Johnson J."/>
            <person name="Kravitz S."/>
            <person name="Halpern A."/>
            <person name="Remington K."/>
            <person name="Beeson K."/>
            <person name="Tran B."/>
            <person name="Rogers Y.-H."/>
            <person name="Friedman R."/>
            <person name="Venter J.C."/>
        </authorList>
    </citation>
    <scope>NUCLEOTIDE SEQUENCE [LARGE SCALE GENOMIC DNA]</scope>
    <source>
        <strain evidence="3">ATCC BAA-591 / DSM 15170 / ISM</strain>
    </source>
</reference>
<dbReference type="SUPFAM" id="SSF47413">
    <property type="entry name" value="lambda repressor-like DNA-binding domains"/>
    <property type="match status" value="1"/>
</dbReference>
<comment type="caution">
    <text evidence="2">The sequence shown here is derived from an EMBL/GenBank/DDBJ whole genome shotgun (WGS) entry which is preliminary data.</text>
</comment>